<feature type="compositionally biased region" description="Polar residues" evidence="1">
    <location>
        <begin position="21"/>
        <end position="35"/>
    </location>
</feature>
<gene>
    <name evidence="2" type="ORF">Acr_00g0066170</name>
</gene>
<dbReference type="OrthoDB" id="1104553at2759"/>
<evidence type="ECO:0000256" key="1">
    <source>
        <dbReference type="SAM" id="MobiDB-lite"/>
    </source>
</evidence>
<proteinExistence type="predicted"/>
<comment type="caution">
    <text evidence="2">The sequence shown here is derived from an EMBL/GenBank/DDBJ whole genome shotgun (WGS) entry which is preliminary data.</text>
</comment>
<sequence>MEENSRPDAPPHPLDRAASGLTRTASDSSSVTVDNSKGFIRRNTNARPLEGQGVNGNDYDDCQFSPKLKLLGNRPIKVYSPVCNTHGDENDHIPYYRIEEWTPFHVLHITLGGSFIWRSYKRPWIKHAIESKAWTDQKHKFYLASLEASFVKKLHHSLGLLSRHLEQNIRDPGPLRQLPVHANSCDQITVLQDGSWKKKIFERHRPLQYSTAGPNIIIESPWIRHFRCSSEHSTSADLRECSMFFTEGMPLRGKRIFSHGLSSLGQQCVRHKFQEDTVGSVAEVSDQNFVDEDRVEKSLSGAKRLKRATADASTKDQIVPSGNPFTAKISTAANTSSESEEQVHREFLLENVESVICPGPDVKSFLRKS</sequence>
<dbReference type="InterPro" id="IPR044678">
    <property type="entry name" value="COR27/28"/>
</dbReference>
<evidence type="ECO:0000313" key="2">
    <source>
        <dbReference type="EMBL" id="GFS40008.1"/>
    </source>
</evidence>
<evidence type="ECO:0000313" key="3">
    <source>
        <dbReference type="Proteomes" id="UP000585474"/>
    </source>
</evidence>
<dbReference type="EMBL" id="BJWL01000339">
    <property type="protein sequence ID" value="GFS40008.1"/>
    <property type="molecule type" value="Genomic_DNA"/>
</dbReference>
<keyword evidence="3" id="KW-1185">Reference proteome</keyword>
<protein>
    <submittedName>
        <fullName evidence="2">Uncharacterized protein</fullName>
    </submittedName>
</protein>
<reference evidence="3" key="1">
    <citation type="submission" date="2019-07" db="EMBL/GenBank/DDBJ databases">
        <title>De Novo Assembly of kiwifruit Actinidia rufa.</title>
        <authorList>
            <person name="Sugita-Konishi S."/>
            <person name="Sato K."/>
            <person name="Mori E."/>
            <person name="Abe Y."/>
            <person name="Kisaki G."/>
            <person name="Hamano K."/>
            <person name="Suezawa K."/>
            <person name="Otani M."/>
            <person name="Fukuda T."/>
            <person name="Manabe T."/>
            <person name="Gomi K."/>
            <person name="Tabuchi M."/>
            <person name="Akimitsu K."/>
            <person name="Kataoka I."/>
        </authorList>
    </citation>
    <scope>NUCLEOTIDE SEQUENCE [LARGE SCALE GENOMIC DNA]</scope>
    <source>
        <strain evidence="3">cv. Fuchu</strain>
    </source>
</reference>
<dbReference type="GO" id="GO:0042752">
    <property type="term" value="P:regulation of circadian rhythm"/>
    <property type="evidence" value="ECO:0007669"/>
    <property type="project" value="InterPro"/>
</dbReference>
<dbReference type="GO" id="GO:0009409">
    <property type="term" value="P:response to cold"/>
    <property type="evidence" value="ECO:0007669"/>
    <property type="project" value="InterPro"/>
</dbReference>
<dbReference type="AlphaFoldDB" id="A0A7J0DQ92"/>
<feature type="region of interest" description="Disordered" evidence="1">
    <location>
        <begin position="1"/>
        <end position="56"/>
    </location>
</feature>
<accession>A0A7J0DQ92</accession>
<dbReference type="Proteomes" id="UP000585474">
    <property type="component" value="Unassembled WGS sequence"/>
</dbReference>
<dbReference type="PANTHER" id="PTHR33676:SF3">
    <property type="entry name" value="COLD-REGULATED PROTEIN 27"/>
    <property type="match status" value="1"/>
</dbReference>
<dbReference type="PANTHER" id="PTHR33676">
    <property type="entry name" value="COLD REGULATED PROTEIN 27"/>
    <property type="match status" value="1"/>
</dbReference>
<organism evidence="2 3">
    <name type="scientific">Actinidia rufa</name>
    <dbReference type="NCBI Taxonomy" id="165716"/>
    <lineage>
        <taxon>Eukaryota</taxon>
        <taxon>Viridiplantae</taxon>
        <taxon>Streptophyta</taxon>
        <taxon>Embryophyta</taxon>
        <taxon>Tracheophyta</taxon>
        <taxon>Spermatophyta</taxon>
        <taxon>Magnoliopsida</taxon>
        <taxon>eudicotyledons</taxon>
        <taxon>Gunneridae</taxon>
        <taxon>Pentapetalae</taxon>
        <taxon>asterids</taxon>
        <taxon>Ericales</taxon>
        <taxon>Actinidiaceae</taxon>
        <taxon>Actinidia</taxon>
    </lineage>
</organism>
<name>A0A7J0DQ92_9ERIC</name>